<dbReference type="EMBL" id="CAXKWB010015024">
    <property type="protein sequence ID" value="CAL4112479.1"/>
    <property type="molecule type" value="Genomic_DNA"/>
</dbReference>
<protein>
    <submittedName>
        <fullName evidence="2">Uncharacterized protein</fullName>
    </submittedName>
</protein>
<proteinExistence type="predicted"/>
<keyword evidence="3" id="KW-1185">Reference proteome</keyword>
<evidence type="ECO:0000313" key="2">
    <source>
        <dbReference type="EMBL" id="CAL4112479.1"/>
    </source>
</evidence>
<evidence type="ECO:0000256" key="1">
    <source>
        <dbReference type="SAM" id="Coils"/>
    </source>
</evidence>
<name>A0AAV2R2G1_MEGNR</name>
<organism evidence="2 3">
    <name type="scientific">Meganyctiphanes norvegica</name>
    <name type="common">Northern krill</name>
    <name type="synonym">Thysanopoda norvegica</name>
    <dbReference type="NCBI Taxonomy" id="48144"/>
    <lineage>
        <taxon>Eukaryota</taxon>
        <taxon>Metazoa</taxon>
        <taxon>Ecdysozoa</taxon>
        <taxon>Arthropoda</taxon>
        <taxon>Crustacea</taxon>
        <taxon>Multicrustacea</taxon>
        <taxon>Malacostraca</taxon>
        <taxon>Eumalacostraca</taxon>
        <taxon>Eucarida</taxon>
        <taxon>Euphausiacea</taxon>
        <taxon>Euphausiidae</taxon>
        <taxon>Meganyctiphanes</taxon>
    </lineage>
</organism>
<dbReference type="Proteomes" id="UP001497623">
    <property type="component" value="Unassembled WGS sequence"/>
</dbReference>
<evidence type="ECO:0000313" key="3">
    <source>
        <dbReference type="Proteomes" id="UP001497623"/>
    </source>
</evidence>
<dbReference type="AlphaFoldDB" id="A0AAV2R2G1"/>
<dbReference type="Pfam" id="PF05380">
    <property type="entry name" value="Peptidase_A17"/>
    <property type="match status" value="1"/>
</dbReference>
<keyword evidence="1" id="KW-0175">Coiled coil</keyword>
<reference evidence="2 3" key="1">
    <citation type="submission" date="2024-05" db="EMBL/GenBank/DDBJ databases">
        <authorList>
            <person name="Wallberg A."/>
        </authorList>
    </citation>
    <scope>NUCLEOTIDE SEQUENCE [LARGE SCALE GENOMIC DNA]</scope>
</reference>
<sequence>MMEEAMRRRKIARGHLTRITRGMEEALNNPDTTLDDLEDLIEEFNTKLLIAEACQDEVLNHHDPDGEDFETALTEVRTYILPRRTIRRKDSIMKKELQDNIYVDNLLSGADSEKEALEKYEEACKMLSSAGMLLNKWTSNNRSVKVRFELGQVLSEEHKVLGIRWDSYDDALGFEGVYSQITTFASTKRGLLSSVGRIFDPLGLISPFTLQAKMLFQQCWRLGLQWDEELPADLSCEYQNWLKSSQDLSELRFPRAYFPNQPW</sequence>
<feature type="coiled-coil region" evidence="1">
    <location>
        <begin position="103"/>
        <end position="130"/>
    </location>
</feature>
<accession>A0AAV2R2G1</accession>
<gene>
    <name evidence="2" type="ORF">MNOR_LOCUS19907</name>
</gene>
<comment type="caution">
    <text evidence="2">The sequence shown here is derived from an EMBL/GenBank/DDBJ whole genome shotgun (WGS) entry which is preliminary data.</text>
</comment>
<feature type="non-terminal residue" evidence="2">
    <location>
        <position position="263"/>
    </location>
</feature>
<dbReference type="PANTHER" id="PTHR47331">
    <property type="entry name" value="PHD-TYPE DOMAIN-CONTAINING PROTEIN"/>
    <property type="match status" value="1"/>
</dbReference>
<dbReference type="InterPro" id="IPR008042">
    <property type="entry name" value="Retrotrans_Pao"/>
</dbReference>